<feature type="non-terminal residue" evidence="1">
    <location>
        <position position="1"/>
    </location>
</feature>
<keyword evidence="2" id="KW-1185">Reference proteome</keyword>
<dbReference type="EMBL" id="NIVC01003604">
    <property type="protein sequence ID" value="PAA50591.1"/>
    <property type="molecule type" value="Genomic_DNA"/>
</dbReference>
<dbReference type="AlphaFoldDB" id="A0A267DMU6"/>
<organism evidence="1 2">
    <name type="scientific">Macrostomum lignano</name>
    <dbReference type="NCBI Taxonomy" id="282301"/>
    <lineage>
        <taxon>Eukaryota</taxon>
        <taxon>Metazoa</taxon>
        <taxon>Spiralia</taxon>
        <taxon>Lophotrochozoa</taxon>
        <taxon>Platyhelminthes</taxon>
        <taxon>Rhabditophora</taxon>
        <taxon>Macrostomorpha</taxon>
        <taxon>Macrostomida</taxon>
        <taxon>Macrostomidae</taxon>
        <taxon>Macrostomum</taxon>
    </lineage>
</organism>
<gene>
    <name evidence="1" type="ORF">BOX15_Mlig002855g1</name>
</gene>
<dbReference type="InterPro" id="IPR011042">
    <property type="entry name" value="6-blade_b-propeller_TolB-like"/>
</dbReference>
<evidence type="ECO:0000313" key="2">
    <source>
        <dbReference type="Proteomes" id="UP000215902"/>
    </source>
</evidence>
<dbReference type="SUPFAM" id="SSF63829">
    <property type="entry name" value="Calcium-dependent phosphotriesterase"/>
    <property type="match status" value="1"/>
</dbReference>
<comment type="caution">
    <text evidence="1">The sequence shown here is derived from an EMBL/GenBank/DDBJ whole genome shotgun (WGS) entry which is preliminary data.</text>
</comment>
<name>A0A267DMU6_9PLAT</name>
<accession>A0A267DMU6</accession>
<reference evidence="1 2" key="1">
    <citation type="submission" date="2017-06" db="EMBL/GenBank/DDBJ databases">
        <title>A platform for efficient transgenesis in Macrostomum lignano, a flatworm model organism for stem cell research.</title>
        <authorList>
            <person name="Berezikov E."/>
        </authorList>
    </citation>
    <scope>NUCLEOTIDE SEQUENCE [LARGE SCALE GENOMIC DNA]</scope>
    <source>
        <strain evidence="1">DV1</strain>
        <tissue evidence="1">Whole organism</tissue>
    </source>
</reference>
<protein>
    <submittedName>
        <fullName evidence="1">Uncharacterized protein</fullName>
    </submittedName>
</protein>
<evidence type="ECO:0000313" key="1">
    <source>
        <dbReference type="EMBL" id="PAA50591.1"/>
    </source>
</evidence>
<sequence length="502" mass="55377">STSCFIKGCTDPVCGTGFRIPQPLCEKHIEQDREIVRVLYKNMQGKLKPFLKLQKEFRMQQQALSVELQETEELFESAVDSLIKWKAAVTKRLTERHDSVLQNLQQLSALQEYEREVTEAEKHNDFNKMFEISSAFDIRSEELQTMFGPIITENSKRGIGRTVGDVSGCVRDLQLLIDRHLIDVMQLCGSAESLSAEKPIFEFQSEIKDLPGSPYYVSSCSNTQDFYVDSQSKVVKEVSDRELPQPCLFVSFHPKNKINYLLACSVDGLVKAQLQLDIDVSKPVAGLCCDSKRQTLYVADYGTLKVTDLSGRVTQAFNSSSLGHPVKLFALACSSDKIFALSKGSPEWSVLCIDKDSGQLQTKITLVGVGNPGKFMEGMSVIDNALLLADYEGGKLYKVCLASDQLISTYPTKQSRLDKLRGPVGVATHWSGLLCVSENSGHVVRVIQSDGTVLQTVGVEGEAGSGMSKVDSPFGLAIIEESPKLLAVCQDSKLIGLYKLTV</sequence>
<dbReference type="Proteomes" id="UP000215902">
    <property type="component" value="Unassembled WGS sequence"/>
</dbReference>
<proteinExistence type="predicted"/>
<dbReference type="Gene3D" id="2.120.10.30">
    <property type="entry name" value="TolB, C-terminal domain"/>
    <property type="match status" value="1"/>
</dbReference>